<organism evidence="4 5">
    <name type="scientific">Pseudodesulfovibrio cashew</name>
    <dbReference type="NCBI Taxonomy" id="2678688"/>
    <lineage>
        <taxon>Bacteria</taxon>
        <taxon>Pseudomonadati</taxon>
        <taxon>Thermodesulfobacteriota</taxon>
        <taxon>Desulfovibrionia</taxon>
        <taxon>Desulfovibrionales</taxon>
        <taxon>Desulfovibrionaceae</taxon>
    </lineage>
</organism>
<dbReference type="InterPro" id="IPR003736">
    <property type="entry name" value="PAAI_dom"/>
</dbReference>
<keyword evidence="5" id="KW-1185">Reference proteome</keyword>
<keyword evidence="2" id="KW-0378">Hydrolase</keyword>
<dbReference type="InterPro" id="IPR039298">
    <property type="entry name" value="ACOT13"/>
</dbReference>
<dbReference type="RefSeq" id="WP_158946857.1">
    <property type="nucleotide sequence ID" value="NZ_CP046400.1"/>
</dbReference>
<dbReference type="PANTHER" id="PTHR21660:SF1">
    <property type="entry name" value="ACYL-COENZYME A THIOESTERASE 13"/>
    <property type="match status" value="1"/>
</dbReference>
<feature type="domain" description="Thioesterase" evidence="3">
    <location>
        <begin position="50"/>
        <end position="123"/>
    </location>
</feature>
<dbReference type="Proteomes" id="UP000428328">
    <property type="component" value="Chromosome"/>
</dbReference>
<protein>
    <submittedName>
        <fullName evidence="4">Hotdog fold thioesterase</fullName>
    </submittedName>
</protein>
<name>A0A6I6JGZ2_9BACT</name>
<dbReference type="InterPro" id="IPR029069">
    <property type="entry name" value="HotDog_dom_sf"/>
</dbReference>
<dbReference type="PANTHER" id="PTHR21660">
    <property type="entry name" value="THIOESTERASE SUPERFAMILY MEMBER-RELATED"/>
    <property type="match status" value="1"/>
</dbReference>
<dbReference type="EMBL" id="CP046400">
    <property type="protein sequence ID" value="QGY39632.1"/>
    <property type="molecule type" value="Genomic_DNA"/>
</dbReference>
<comment type="similarity">
    <text evidence="1">Belongs to the thioesterase PaaI family.</text>
</comment>
<evidence type="ECO:0000256" key="2">
    <source>
        <dbReference type="ARBA" id="ARBA00022801"/>
    </source>
</evidence>
<dbReference type="GO" id="GO:0047617">
    <property type="term" value="F:fatty acyl-CoA hydrolase activity"/>
    <property type="evidence" value="ECO:0007669"/>
    <property type="project" value="InterPro"/>
</dbReference>
<gene>
    <name evidence="4" type="ORF">GM415_05700</name>
</gene>
<evidence type="ECO:0000256" key="1">
    <source>
        <dbReference type="ARBA" id="ARBA00008324"/>
    </source>
</evidence>
<dbReference type="CDD" id="cd03443">
    <property type="entry name" value="PaaI_thioesterase"/>
    <property type="match status" value="1"/>
</dbReference>
<dbReference type="KEGG" id="psel:GM415_05700"/>
<sequence length="135" mass="14239">MPENYLAEVRKPGQQVNPLFAFLGVEILEIVPDRAALRLPVVPGLIQGGGKLAGGILATLLDEAMAHAALGGNAPGRFTTTVDLNVSYFRPAGLGDVLECEAKVVKRGGRVLFTEALVTRGEKEIARATASFLVV</sequence>
<accession>A0A6I6JGZ2</accession>
<dbReference type="InterPro" id="IPR006683">
    <property type="entry name" value="Thioestr_dom"/>
</dbReference>
<evidence type="ECO:0000313" key="5">
    <source>
        <dbReference type="Proteomes" id="UP000428328"/>
    </source>
</evidence>
<evidence type="ECO:0000313" key="4">
    <source>
        <dbReference type="EMBL" id="QGY39632.1"/>
    </source>
</evidence>
<dbReference type="SUPFAM" id="SSF54637">
    <property type="entry name" value="Thioesterase/thiol ester dehydrase-isomerase"/>
    <property type="match status" value="1"/>
</dbReference>
<proteinExistence type="inferred from homology"/>
<dbReference type="Gene3D" id="3.10.129.10">
    <property type="entry name" value="Hotdog Thioesterase"/>
    <property type="match status" value="1"/>
</dbReference>
<reference evidence="4 5" key="1">
    <citation type="submission" date="2019-11" db="EMBL/GenBank/DDBJ databases">
        <authorList>
            <person name="Zheng R.K."/>
            <person name="Sun C.M."/>
        </authorList>
    </citation>
    <scope>NUCLEOTIDE SEQUENCE [LARGE SCALE GENOMIC DNA]</scope>
    <source>
        <strain evidence="4 5">SRB007</strain>
    </source>
</reference>
<dbReference type="NCBIfam" id="TIGR00369">
    <property type="entry name" value="unchar_dom_1"/>
    <property type="match status" value="1"/>
</dbReference>
<evidence type="ECO:0000259" key="3">
    <source>
        <dbReference type="Pfam" id="PF03061"/>
    </source>
</evidence>
<dbReference type="AlphaFoldDB" id="A0A6I6JGZ2"/>
<dbReference type="Pfam" id="PF03061">
    <property type="entry name" value="4HBT"/>
    <property type="match status" value="1"/>
</dbReference>